<protein>
    <submittedName>
        <fullName evidence="1">Uncharacterized protein</fullName>
    </submittedName>
</protein>
<organism evidence="1 2">
    <name type="scientific">Candidatus Argoarchaeum ethanivorans</name>
    <dbReference type="NCBI Taxonomy" id="2608793"/>
    <lineage>
        <taxon>Archaea</taxon>
        <taxon>Methanobacteriati</taxon>
        <taxon>Methanobacteriota</taxon>
        <taxon>Stenosarchaea group</taxon>
        <taxon>Methanomicrobia</taxon>
        <taxon>Methanosarcinales</taxon>
        <taxon>Methanosarcinales incertae sedis</taxon>
        <taxon>GOM Arc I cluster</taxon>
        <taxon>Candidatus Argoarchaeum</taxon>
    </lineage>
</organism>
<evidence type="ECO:0000313" key="2">
    <source>
        <dbReference type="Proteomes" id="UP000634805"/>
    </source>
</evidence>
<reference evidence="1" key="1">
    <citation type="submission" date="2020-10" db="EMBL/GenBank/DDBJ databases">
        <authorList>
            <person name="Hahn C.J."/>
            <person name="Laso-Perez R."/>
            <person name="Vulcano F."/>
            <person name="Vaziourakis K.-M."/>
            <person name="Stokke R."/>
            <person name="Steen I.H."/>
            <person name="Teske A."/>
            <person name="Boetius A."/>
            <person name="Liebeke M."/>
            <person name="Amann R."/>
            <person name="Knittel K."/>
        </authorList>
    </citation>
    <scope>NUCLEOTIDE SEQUENCE</scope>
    <source>
        <strain evidence="1">Gfbio:e3339647-f889-4370-9287-4fb5cb688e4c:AG392D22_GoMArc1</strain>
    </source>
</reference>
<evidence type="ECO:0000313" key="1">
    <source>
        <dbReference type="EMBL" id="CAD6494599.1"/>
    </source>
</evidence>
<comment type="caution">
    <text evidence="1">The sequence shown here is derived from an EMBL/GenBank/DDBJ whole genome shotgun (WGS) entry which is preliminary data.</text>
</comment>
<sequence length="145" mass="17266">MEETISPDDTKKKIIELFGKAKKSILMSTELNSKFYNDDKVRKVMEEALKKVKSAKIIITNDIELRKKDVNWLFDIARQNNKIQIKPCKKAMHWLIIDDKHIRLEKPHKIGIIGKENLFQFDVPQIVTEILKKKFYSWWDSEKKH</sequence>
<gene>
    <name evidence="1" type="ORF">EMLJLAPB_00855</name>
</gene>
<dbReference type="AlphaFoldDB" id="A0A811TGJ7"/>
<dbReference type="Proteomes" id="UP000634805">
    <property type="component" value="Unassembled WGS sequence"/>
</dbReference>
<proteinExistence type="predicted"/>
<accession>A0A811TGJ7</accession>
<dbReference type="EMBL" id="CAJHIS010000026">
    <property type="protein sequence ID" value="CAD6494599.1"/>
    <property type="molecule type" value="Genomic_DNA"/>
</dbReference>
<name>A0A811TGJ7_9EURY</name>